<evidence type="ECO:0000313" key="1">
    <source>
        <dbReference type="EMBL" id="ETN82147.1"/>
    </source>
</evidence>
<dbReference type="Proteomes" id="UP000053676">
    <property type="component" value="Unassembled WGS sequence"/>
</dbReference>
<dbReference type="OrthoDB" id="5863913at2759"/>
<dbReference type="KEGG" id="nai:NECAME_08138"/>
<gene>
    <name evidence="1" type="ORF">NECAME_08138</name>
</gene>
<reference evidence="2" key="1">
    <citation type="journal article" date="2014" name="Nat. Genet.">
        <title>Genome of the human hookworm Necator americanus.</title>
        <authorList>
            <person name="Tang Y.T."/>
            <person name="Gao X."/>
            <person name="Rosa B.A."/>
            <person name="Abubucker S."/>
            <person name="Hallsworth-Pepin K."/>
            <person name="Martin J."/>
            <person name="Tyagi R."/>
            <person name="Heizer E."/>
            <person name="Zhang X."/>
            <person name="Bhonagiri-Palsikar V."/>
            <person name="Minx P."/>
            <person name="Warren W.C."/>
            <person name="Wang Q."/>
            <person name="Zhan B."/>
            <person name="Hotez P.J."/>
            <person name="Sternberg P.W."/>
            <person name="Dougall A."/>
            <person name="Gaze S.T."/>
            <person name="Mulvenna J."/>
            <person name="Sotillo J."/>
            <person name="Ranganathan S."/>
            <person name="Rabelo E.M."/>
            <person name="Wilson R.K."/>
            <person name="Felgner P.L."/>
            <person name="Bethony J."/>
            <person name="Hawdon J.M."/>
            <person name="Gasser R.B."/>
            <person name="Loukas A."/>
            <person name="Mitreva M."/>
        </authorList>
    </citation>
    <scope>NUCLEOTIDE SEQUENCE [LARGE SCALE GENOMIC DNA]</scope>
</reference>
<dbReference type="EMBL" id="KI658555">
    <property type="protein sequence ID" value="ETN82147.1"/>
    <property type="molecule type" value="Genomic_DNA"/>
</dbReference>
<sequence>MKKAKKDIIPSDAKMDEFSVSNSIATNGRARSKRQYQYYNPGYYNPLGTGSAWAAGGGVIGNTLSFLVG</sequence>
<evidence type="ECO:0000313" key="2">
    <source>
        <dbReference type="Proteomes" id="UP000053676"/>
    </source>
</evidence>
<protein>
    <submittedName>
        <fullName evidence="1">Uncharacterized protein</fullName>
    </submittedName>
</protein>
<dbReference type="AlphaFoldDB" id="W2TM88"/>
<accession>W2TM88</accession>
<proteinExistence type="predicted"/>
<organism evidence="1 2">
    <name type="scientific">Necator americanus</name>
    <name type="common">Human hookworm</name>
    <dbReference type="NCBI Taxonomy" id="51031"/>
    <lineage>
        <taxon>Eukaryota</taxon>
        <taxon>Metazoa</taxon>
        <taxon>Ecdysozoa</taxon>
        <taxon>Nematoda</taxon>
        <taxon>Chromadorea</taxon>
        <taxon>Rhabditida</taxon>
        <taxon>Rhabditina</taxon>
        <taxon>Rhabditomorpha</taxon>
        <taxon>Strongyloidea</taxon>
        <taxon>Ancylostomatidae</taxon>
        <taxon>Bunostominae</taxon>
        <taxon>Necator</taxon>
    </lineage>
</organism>
<keyword evidence="2" id="KW-1185">Reference proteome</keyword>
<name>W2TM88_NECAM</name>